<dbReference type="AlphaFoldDB" id="A0A382BVG7"/>
<protein>
    <submittedName>
        <fullName evidence="1">Uncharacterized protein</fullName>
    </submittedName>
</protein>
<organism evidence="1">
    <name type="scientific">marine metagenome</name>
    <dbReference type="NCBI Taxonomy" id="408172"/>
    <lineage>
        <taxon>unclassified sequences</taxon>
        <taxon>metagenomes</taxon>
        <taxon>ecological metagenomes</taxon>
    </lineage>
</organism>
<reference evidence="1" key="1">
    <citation type="submission" date="2018-05" db="EMBL/GenBank/DDBJ databases">
        <authorList>
            <person name="Lanie J.A."/>
            <person name="Ng W.-L."/>
            <person name="Kazmierczak K.M."/>
            <person name="Andrzejewski T.M."/>
            <person name="Davidsen T.M."/>
            <person name="Wayne K.J."/>
            <person name="Tettelin H."/>
            <person name="Glass J.I."/>
            <person name="Rusch D."/>
            <person name="Podicherti R."/>
            <person name="Tsui H.-C.T."/>
            <person name="Winkler M.E."/>
        </authorList>
    </citation>
    <scope>NUCLEOTIDE SEQUENCE</scope>
</reference>
<gene>
    <name evidence="1" type="ORF">METZ01_LOCUS170061</name>
</gene>
<proteinExistence type="predicted"/>
<sequence length="92" mass="10683">MAYKVTREKRIFNRTMMDTGSWVFDGVVIEIVADTYSELITGIDEIPDTDLTWFSEGRLGIEGMPNKVKGKWVARLKTPLENKRREQFVLED</sequence>
<name>A0A382BVG7_9ZZZZ</name>
<accession>A0A382BVG7</accession>
<dbReference type="EMBL" id="UINC01031334">
    <property type="protein sequence ID" value="SVB17207.1"/>
    <property type="molecule type" value="Genomic_DNA"/>
</dbReference>
<evidence type="ECO:0000313" key="1">
    <source>
        <dbReference type="EMBL" id="SVB17207.1"/>
    </source>
</evidence>